<evidence type="ECO:0000313" key="2">
    <source>
        <dbReference type="EMBL" id="KZP08233.1"/>
    </source>
</evidence>
<feature type="region of interest" description="Disordered" evidence="1">
    <location>
        <begin position="64"/>
        <end position="89"/>
    </location>
</feature>
<keyword evidence="3" id="KW-1185">Reference proteome</keyword>
<reference evidence="2 3" key="1">
    <citation type="journal article" date="2016" name="Mol. Biol. Evol.">
        <title>Comparative Genomics of Early-Diverging Mushroom-Forming Fungi Provides Insights into the Origins of Lignocellulose Decay Capabilities.</title>
        <authorList>
            <person name="Nagy L.G."/>
            <person name="Riley R."/>
            <person name="Tritt A."/>
            <person name="Adam C."/>
            <person name="Daum C."/>
            <person name="Floudas D."/>
            <person name="Sun H."/>
            <person name="Yadav J.S."/>
            <person name="Pangilinan J."/>
            <person name="Larsson K.H."/>
            <person name="Matsuura K."/>
            <person name="Barry K."/>
            <person name="Labutti K."/>
            <person name="Kuo R."/>
            <person name="Ohm R.A."/>
            <person name="Bhattacharya S.S."/>
            <person name="Shirouzu T."/>
            <person name="Yoshinaga Y."/>
            <person name="Martin F.M."/>
            <person name="Grigoriev I.V."/>
            <person name="Hibbett D.S."/>
        </authorList>
    </citation>
    <scope>NUCLEOTIDE SEQUENCE [LARGE SCALE GENOMIC DNA]</scope>
    <source>
        <strain evidence="2 3">CBS 109695</strain>
    </source>
</reference>
<organism evidence="2 3">
    <name type="scientific">Athelia psychrophila</name>
    <dbReference type="NCBI Taxonomy" id="1759441"/>
    <lineage>
        <taxon>Eukaryota</taxon>
        <taxon>Fungi</taxon>
        <taxon>Dikarya</taxon>
        <taxon>Basidiomycota</taxon>
        <taxon>Agaricomycotina</taxon>
        <taxon>Agaricomycetes</taxon>
        <taxon>Agaricomycetidae</taxon>
        <taxon>Atheliales</taxon>
        <taxon>Atheliaceae</taxon>
        <taxon>Athelia</taxon>
    </lineage>
</organism>
<proteinExistence type="predicted"/>
<name>A0A165X5R0_9AGAM</name>
<dbReference type="OrthoDB" id="2507562at2759"/>
<sequence length="144" mass="15970">METLVGVMGDKKKQISLEDAEWLDGAANPTDETLFLEKLSEASDDHEKTFEDLSLPEKTVADCGGNQGKAKGSISASQKTANVKKAKPYKKETATVAQQIKILDWHNLHGKNQSKTAKHFSTVYPNLGIKQPLVSTWVKEEDKW</sequence>
<dbReference type="Proteomes" id="UP000076532">
    <property type="component" value="Unassembled WGS sequence"/>
</dbReference>
<evidence type="ECO:0000313" key="3">
    <source>
        <dbReference type="Proteomes" id="UP000076532"/>
    </source>
</evidence>
<dbReference type="EMBL" id="KV417727">
    <property type="protein sequence ID" value="KZP08233.1"/>
    <property type="molecule type" value="Genomic_DNA"/>
</dbReference>
<protein>
    <submittedName>
        <fullName evidence="2">Uncharacterized protein</fullName>
    </submittedName>
</protein>
<accession>A0A165X5R0</accession>
<evidence type="ECO:0000256" key="1">
    <source>
        <dbReference type="SAM" id="MobiDB-lite"/>
    </source>
</evidence>
<gene>
    <name evidence="2" type="ORF">FIBSPDRAFT_901426</name>
</gene>
<dbReference type="AlphaFoldDB" id="A0A165X5R0"/>
<dbReference type="STRING" id="436010.A0A165X5R0"/>